<accession>A0A814MBE1</accession>
<dbReference type="GO" id="GO:0008531">
    <property type="term" value="F:riboflavin kinase activity"/>
    <property type="evidence" value="ECO:0007669"/>
    <property type="project" value="UniProtKB-EC"/>
</dbReference>
<dbReference type="EMBL" id="CAJNOH010000568">
    <property type="protein sequence ID" value="CAF1076918.1"/>
    <property type="molecule type" value="Genomic_DNA"/>
</dbReference>
<dbReference type="Pfam" id="PF01687">
    <property type="entry name" value="Flavokinase"/>
    <property type="match status" value="1"/>
</dbReference>
<keyword evidence="6" id="KW-0547">Nucleotide-binding</keyword>
<evidence type="ECO:0000313" key="14">
    <source>
        <dbReference type="Proteomes" id="UP000663870"/>
    </source>
</evidence>
<dbReference type="GO" id="GO:0009398">
    <property type="term" value="P:FMN biosynthetic process"/>
    <property type="evidence" value="ECO:0007669"/>
    <property type="project" value="UniProtKB-UniPathway"/>
</dbReference>
<dbReference type="InterPro" id="IPR023468">
    <property type="entry name" value="Riboflavin_kinase"/>
</dbReference>
<keyword evidence="5" id="KW-0808">Transferase</keyword>
<keyword evidence="7" id="KW-0067">ATP-binding</keyword>
<dbReference type="UniPathway" id="UPA00276">
    <property type="reaction ID" value="UER00406"/>
</dbReference>
<evidence type="ECO:0000256" key="4">
    <source>
        <dbReference type="ARBA" id="ARBA00022643"/>
    </source>
</evidence>
<evidence type="ECO:0000256" key="5">
    <source>
        <dbReference type="ARBA" id="ARBA00022679"/>
    </source>
</evidence>
<dbReference type="GO" id="GO:0009231">
    <property type="term" value="P:riboflavin biosynthetic process"/>
    <property type="evidence" value="ECO:0007669"/>
    <property type="project" value="InterPro"/>
</dbReference>
<comment type="pathway">
    <text evidence="1">Cofactor biosynthesis; FMN biosynthesis; FMN from riboflavin (ATP route): step 1/1.</text>
</comment>
<reference evidence="9" key="1">
    <citation type="submission" date="2021-02" db="EMBL/GenBank/DDBJ databases">
        <authorList>
            <person name="Nowell W R."/>
        </authorList>
    </citation>
    <scope>NUCLEOTIDE SEQUENCE</scope>
</reference>
<evidence type="ECO:0000313" key="13">
    <source>
        <dbReference type="Proteomes" id="UP000663854"/>
    </source>
</evidence>
<organism evidence="9 13">
    <name type="scientific">Rotaria sordida</name>
    <dbReference type="NCBI Taxonomy" id="392033"/>
    <lineage>
        <taxon>Eukaryota</taxon>
        <taxon>Metazoa</taxon>
        <taxon>Spiralia</taxon>
        <taxon>Gnathifera</taxon>
        <taxon>Rotifera</taxon>
        <taxon>Eurotatoria</taxon>
        <taxon>Bdelloidea</taxon>
        <taxon>Philodinida</taxon>
        <taxon>Philodinidae</taxon>
        <taxon>Rotaria</taxon>
    </lineage>
</organism>
<dbReference type="Proteomes" id="UP000663870">
    <property type="component" value="Unassembled WGS sequence"/>
</dbReference>
<dbReference type="InterPro" id="IPR015865">
    <property type="entry name" value="Riboflavin_kinase_bac/euk"/>
</dbReference>
<evidence type="ECO:0000256" key="3">
    <source>
        <dbReference type="ARBA" id="ARBA00022630"/>
    </source>
</evidence>
<dbReference type="Proteomes" id="UP000663854">
    <property type="component" value="Unassembled WGS sequence"/>
</dbReference>
<protein>
    <recommendedName>
        <fullName evidence="2">riboflavin kinase</fullName>
        <ecNumber evidence="2">2.7.1.26</ecNumber>
    </recommendedName>
</protein>
<dbReference type="GO" id="GO:0005739">
    <property type="term" value="C:mitochondrion"/>
    <property type="evidence" value="ECO:0007669"/>
    <property type="project" value="TreeGrafter"/>
</dbReference>
<evidence type="ECO:0000256" key="2">
    <source>
        <dbReference type="ARBA" id="ARBA00012105"/>
    </source>
</evidence>
<dbReference type="InterPro" id="IPR023465">
    <property type="entry name" value="Riboflavin_kinase_dom_sf"/>
</dbReference>
<keyword evidence="3" id="KW-0285">Flavoprotein</keyword>
<evidence type="ECO:0000259" key="8">
    <source>
        <dbReference type="SMART" id="SM00904"/>
    </source>
</evidence>
<dbReference type="SUPFAM" id="SSF82114">
    <property type="entry name" value="Riboflavin kinase-like"/>
    <property type="match status" value="1"/>
</dbReference>
<keyword evidence="14" id="KW-1185">Reference proteome</keyword>
<dbReference type="PANTHER" id="PTHR22749">
    <property type="entry name" value="RIBOFLAVIN KINASE/FMN ADENYLYLTRANSFERASE"/>
    <property type="match status" value="1"/>
</dbReference>
<keyword evidence="4" id="KW-0288">FMN</keyword>
<dbReference type="GO" id="GO:0005524">
    <property type="term" value="F:ATP binding"/>
    <property type="evidence" value="ECO:0007669"/>
    <property type="project" value="UniProtKB-KW"/>
</dbReference>
<dbReference type="EC" id="2.7.1.26" evidence="2"/>
<sequence length="151" mass="17465">MIKSPFPYFTLGIIVRGFGRGSKELGCPTANLDETTVEKLPSSIDEGVYYGWAQLLTKNNSNKLYKMVASVGRNPFYNVKTKTLETHLMHEFKHDLYGEKLKIVLLGEIRKMTTFRNTNELVMAIRNDISKAHHELDSDQCRQYLNHPFFY</sequence>
<evidence type="ECO:0000256" key="6">
    <source>
        <dbReference type="ARBA" id="ARBA00022741"/>
    </source>
</evidence>
<dbReference type="Gene3D" id="2.40.30.30">
    <property type="entry name" value="Riboflavin kinase-like"/>
    <property type="match status" value="1"/>
</dbReference>
<evidence type="ECO:0000256" key="1">
    <source>
        <dbReference type="ARBA" id="ARBA00005201"/>
    </source>
</evidence>
<dbReference type="EMBL" id="CAJNOL010001020">
    <property type="protein sequence ID" value="CAF1266907.1"/>
    <property type="molecule type" value="Genomic_DNA"/>
</dbReference>
<feature type="domain" description="Riboflavin kinase" evidence="8">
    <location>
        <begin position="7"/>
        <end position="137"/>
    </location>
</feature>
<evidence type="ECO:0000313" key="9">
    <source>
        <dbReference type="EMBL" id="CAF1076918.1"/>
    </source>
</evidence>
<gene>
    <name evidence="11" type="ORF">JXQ802_LOCUS27713</name>
    <name evidence="12" type="ORF">JXQ802_LOCUS27781</name>
    <name evidence="9" type="ORF">PYM288_LOCUS18463</name>
    <name evidence="10" type="ORF">PYM288_LOCUS18540</name>
</gene>
<dbReference type="AlphaFoldDB" id="A0A814MBE1"/>
<evidence type="ECO:0000256" key="7">
    <source>
        <dbReference type="ARBA" id="ARBA00022840"/>
    </source>
</evidence>
<proteinExistence type="predicted"/>
<dbReference type="PANTHER" id="PTHR22749:SF6">
    <property type="entry name" value="RIBOFLAVIN KINASE"/>
    <property type="match status" value="1"/>
</dbReference>
<evidence type="ECO:0000313" key="11">
    <source>
        <dbReference type="EMBL" id="CAF1265506.1"/>
    </source>
</evidence>
<dbReference type="SMART" id="SM00904">
    <property type="entry name" value="Flavokinase"/>
    <property type="match status" value="1"/>
</dbReference>
<evidence type="ECO:0000313" key="12">
    <source>
        <dbReference type="EMBL" id="CAF1266907.1"/>
    </source>
</evidence>
<evidence type="ECO:0000313" key="10">
    <source>
        <dbReference type="EMBL" id="CAF1078460.1"/>
    </source>
</evidence>
<comment type="caution">
    <text evidence="9">The sequence shown here is derived from an EMBL/GenBank/DDBJ whole genome shotgun (WGS) entry which is preliminary data.</text>
</comment>
<dbReference type="EMBL" id="CAJNOL010001015">
    <property type="protein sequence ID" value="CAF1265506.1"/>
    <property type="molecule type" value="Genomic_DNA"/>
</dbReference>
<dbReference type="EMBL" id="CAJNOH010000574">
    <property type="protein sequence ID" value="CAF1078460.1"/>
    <property type="molecule type" value="Genomic_DNA"/>
</dbReference>
<name>A0A814MBE1_9BILA</name>